<dbReference type="OrthoDB" id="5969911at2"/>
<evidence type="ECO:0000313" key="4">
    <source>
        <dbReference type="Proteomes" id="UP000324288"/>
    </source>
</evidence>
<proteinExistence type="predicted"/>
<accession>A0A5E3ZY17</accession>
<name>A0A5E3ZY17_9ACTN</name>
<gene>
    <name evidence="3" type="ORF">LC603019_00764</name>
</gene>
<dbReference type="InterPro" id="IPR054246">
    <property type="entry name" value="DUF6973"/>
</dbReference>
<evidence type="ECO:0000259" key="2">
    <source>
        <dbReference type="Pfam" id="PF22322"/>
    </source>
</evidence>
<feature type="compositionally biased region" description="Low complexity" evidence="1">
    <location>
        <begin position="79"/>
        <end position="92"/>
    </location>
</feature>
<feature type="compositionally biased region" description="Basic and acidic residues" evidence="1">
    <location>
        <begin position="16"/>
        <end position="25"/>
    </location>
</feature>
<keyword evidence="4" id="KW-1185">Reference proteome</keyword>
<feature type="compositionally biased region" description="Polar residues" evidence="1">
    <location>
        <begin position="130"/>
        <end position="158"/>
    </location>
</feature>
<sequence>MLVAGAGTPVAWGETPEERCKRETESYNRLWQDAWVRNHPKEVAKGQQPPSPTPPYRCFGNDNPQQDMPGYTPPPGATIPPAGSAPGSGEPANTTPNSGGGAGEGASPGFLPESPNPLDDPAAGSDSYPYGSSYQDTWNSRRNHTPPSSSPATGNSPATAHGNGESATGNGLTGRGNGVNPKGTPPHSTPPANDTNPVKRWWEKLTHTPQHMETRQQLTARNPDPGDDPAKLGNNRQEGTQYPNPTGSKRIDKFNDLSLAEQNACAFNPRQCISAQRHGAESLPWSESEKYFPDSKGYTGADDKRDAARHCIWMGMMTAWGDESFARDMARAHEDSDQASTDPVYARASRRMDEWNNETGIAVGLRHDDDTPAIIADCVTKARRATYIPGAAKHPNNVPPANRNTQGNDLVFFNRPHRTKRGTK</sequence>
<feature type="region of interest" description="Disordered" evidence="1">
    <location>
        <begin position="38"/>
        <end position="249"/>
    </location>
</feature>
<dbReference type="AlphaFoldDB" id="A0A5E3ZY17"/>
<feature type="compositionally biased region" description="Polar residues" evidence="1">
    <location>
        <begin position="234"/>
        <end position="247"/>
    </location>
</feature>
<dbReference type="Pfam" id="PF22322">
    <property type="entry name" value="DUF6973"/>
    <property type="match status" value="1"/>
</dbReference>
<dbReference type="RefSeq" id="WP_053961919.1">
    <property type="nucleotide sequence ID" value="NZ_CP012390.1"/>
</dbReference>
<organism evidence="3 4">
    <name type="scientific">Lawsonella clevelandensis</name>
    <dbReference type="NCBI Taxonomy" id="1528099"/>
    <lineage>
        <taxon>Bacteria</taxon>
        <taxon>Bacillati</taxon>
        <taxon>Actinomycetota</taxon>
        <taxon>Actinomycetes</taxon>
        <taxon>Mycobacteriales</taxon>
        <taxon>Lawsonellaceae</taxon>
        <taxon>Lawsonella</taxon>
    </lineage>
</organism>
<dbReference type="Proteomes" id="UP000324288">
    <property type="component" value="Chromosome"/>
</dbReference>
<feature type="domain" description="DUF6973" evidence="2">
    <location>
        <begin position="265"/>
        <end position="382"/>
    </location>
</feature>
<feature type="compositionally biased region" description="Basic and acidic residues" evidence="1">
    <location>
        <begin position="200"/>
        <end position="214"/>
    </location>
</feature>
<evidence type="ECO:0000256" key="1">
    <source>
        <dbReference type="SAM" id="MobiDB-lite"/>
    </source>
</evidence>
<evidence type="ECO:0000313" key="3">
    <source>
        <dbReference type="EMBL" id="VHO00458.1"/>
    </source>
</evidence>
<dbReference type="EMBL" id="LR584267">
    <property type="protein sequence ID" value="VHO00458.1"/>
    <property type="molecule type" value="Genomic_DNA"/>
</dbReference>
<feature type="region of interest" description="Disordered" evidence="1">
    <location>
        <begin position="1"/>
        <end position="25"/>
    </location>
</feature>
<reference evidence="3 4" key="1">
    <citation type="submission" date="2019-04" db="EMBL/GenBank/DDBJ databases">
        <authorList>
            <person name="Seth-Smith MB H."/>
            <person name="Seth-Smith H."/>
        </authorList>
    </citation>
    <scope>NUCLEOTIDE SEQUENCE [LARGE SCALE GENOMIC DNA]</scope>
    <source>
        <strain evidence="3">USB-603019</strain>
    </source>
</reference>
<protein>
    <recommendedName>
        <fullName evidence="2">DUF6973 domain-containing protein</fullName>
    </recommendedName>
</protein>